<evidence type="ECO:0000256" key="4">
    <source>
        <dbReference type="ARBA" id="ARBA00022827"/>
    </source>
</evidence>
<dbReference type="InterPro" id="IPR037069">
    <property type="entry name" value="AcylCoA_DH/ox_N_sf"/>
</dbReference>
<dbReference type="PANTHER" id="PTHR43884">
    <property type="entry name" value="ACYL-COA DEHYDROGENASE"/>
    <property type="match status" value="1"/>
</dbReference>
<dbReference type="Gene3D" id="1.20.140.10">
    <property type="entry name" value="Butyryl-CoA Dehydrogenase, subunit A, domain 3"/>
    <property type="match status" value="1"/>
</dbReference>
<dbReference type="Proteomes" id="UP000324996">
    <property type="component" value="Unassembled WGS sequence"/>
</dbReference>
<dbReference type="Pfam" id="PF02770">
    <property type="entry name" value="Acyl-CoA_dh_M"/>
    <property type="match status" value="1"/>
</dbReference>
<dbReference type="InterPro" id="IPR036250">
    <property type="entry name" value="AcylCo_DH-like_C"/>
</dbReference>
<evidence type="ECO:0000256" key="1">
    <source>
        <dbReference type="ARBA" id="ARBA00001974"/>
    </source>
</evidence>
<organism evidence="10 11">
    <name type="scientific">Iodidimonas nitroreducens</name>
    <dbReference type="NCBI Taxonomy" id="1236968"/>
    <lineage>
        <taxon>Bacteria</taxon>
        <taxon>Pseudomonadati</taxon>
        <taxon>Pseudomonadota</taxon>
        <taxon>Alphaproteobacteria</taxon>
        <taxon>Iodidimonadales</taxon>
        <taxon>Iodidimonadaceae</taxon>
        <taxon>Iodidimonas</taxon>
    </lineage>
</organism>
<dbReference type="SUPFAM" id="SSF56645">
    <property type="entry name" value="Acyl-CoA dehydrogenase NM domain-like"/>
    <property type="match status" value="1"/>
</dbReference>
<comment type="caution">
    <text evidence="10">The sequence shown here is derived from an EMBL/GenBank/DDBJ whole genome shotgun (WGS) entry which is preliminary data.</text>
</comment>
<evidence type="ECO:0000313" key="11">
    <source>
        <dbReference type="Proteomes" id="UP000324996"/>
    </source>
</evidence>
<sequence>MDFSLNDEQKMLQAGAARFIKEQYSFEKRRALAASPEGFSRDHWAKFAELGWLALPFAEAATDASTGGDEVGGLGGTAIDTMLLMEQFGQGMVLLPYLSTILMAGRAIEAMGSAQQRARFLPPIMAGDLFASLAFVEPQARYDLADVSTAASISGKGWRLSGAKSIVLNGDVADLLVVPARTAGGRTDERGLSCFLVDSKAPGVQIRTVPSTDGGRVSDIVFDDVKLDPEALLGPEDGALPFLSALLDRAAAALCAEAMGIIDAAVEATRAYLLQRSQFGRPLASFQALQHRLSEMVIAQEQTRSLVYVASMRIGEDNPVERARAVSAAKAEISRNGSMILANAVQLHGGMGVSEELNVGTYFKRLHMINALFGDRDYHVRRYAALAA</sequence>
<dbReference type="PANTHER" id="PTHR43884:SF20">
    <property type="entry name" value="ACYL-COA DEHYDROGENASE FADE28"/>
    <property type="match status" value="1"/>
</dbReference>
<keyword evidence="3 6" id="KW-0285">Flavoprotein</keyword>
<evidence type="ECO:0000259" key="9">
    <source>
        <dbReference type="Pfam" id="PF02771"/>
    </source>
</evidence>
<evidence type="ECO:0000259" key="8">
    <source>
        <dbReference type="Pfam" id="PF02770"/>
    </source>
</evidence>
<dbReference type="Pfam" id="PF02771">
    <property type="entry name" value="Acyl-CoA_dh_N"/>
    <property type="match status" value="1"/>
</dbReference>
<feature type="domain" description="Acyl-CoA oxidase/dehydrogenase middle" evidence="8">
    <location>
        <begin position="133"/>
        <end position="225"/>
    </location>
</feature>
<dbReference type="InterPro" id="IPR046373">
    <property type="entry name" value="Acyl-CoA_Oxase/DH_mid-dom_sf"/>
</dbReference>
<evidence type="ECO:0000256" key="6">
    <source>
        <dbReference type="RuleBase" id="RU362125"/>
    </source>
</evidence>
<keyword evidence="11" id="KW-1185">Reference proteome</keyword>
<protein>
    <submittedName>
        <fullName evidence="10">Acyl-CoA dehydrogenase</fullName>
    </submittedName>
</protein>
<dbReference type="Pfam" id="PF00441">
    <property type="entry name" value="Acyl-CoA_dh_1"/>
    <property type="match status" value="1"/>
</dbReference>
<reference evidence="10 11" key="1">
    <citation type="submission" date="2019-09" db="EMBL/GenBank/DDBJ databases">
        <title>NBRP : Genome information of microbial organism related human and environment.</title>
        <authorList>
            <person name="Hattori M."/>
            <person name="Oshima K."/>
            <person name="Inaba H."/>
            <person name="Suda W."/>
            <person name="Sakamoto M."/>
            <person name="Iino T."/>
            <person name="Kitahara M."/>
            <person name="Oshida Y."/>
            <person name="Iida T."/>
            <person name="Kudo T."/>
            <person name="Itoh T."/>
            <person name="Ohkuma M."/>
        </authorList>
    </citation>
    <scope>NUCLEOTIDE SEQUENCE [LARGE SCALE GENOMIC DNA]</scope>
    <source>
        <strain evidence="10 11">Q-1</strain>
    </source>
</reference>
<feature type="domain" description="Acyl-CoA dehydrogenase/oxidase C-terminal" evidence="7">
    <location>
        <begin position="246"/>
        <end position="383"/>
    </location>
</feature>
<feature type="domain" description="Acyl-CoA dehydrogenase/oxidase N-terminal" evidence="9">
    <location>
        <begin position="6"/>
        <end position="128"/>
    </location>
</feature>
<dbReference type="AlphaFoldDB" id="A0A5A7N950"/>
<evidence type="ECO:0000313" key="10">
    <source>
        <dbReference type="EMBL" id="GER04618.1"/>
    </source>
</evidence>
<keyword evidence="5 6" id="KW-0560">Oxidoreductase</keyword>
<dbReference type="Gene3D" id="2.40.110.10">
    <property type="entry name" value="Butyryl-CoA Dehydrogenase, subunit A, domain 2"/>
    <property type="match status" value="1"/>
</dbReference>
<accession>A0A5A7N950</accession>
<dbReference type="InterPro" id="IPR006091">
    <property type="entry name" value="Acyl-CoA_Oxase/DH_mid-dom"/>
</dbReference>
<gene>
    <name evidence="10" type="ORF">JCM17846_23000</name>
</gene>
<name>A0A5A7N950_9PROT</name>
<evidence type="ECO:0000256" key="2">
    <source>
        <dbReference type="ARBA" id="ARBA00009347"/>
    </source>
</evidence>
<evidence type="ECO:0000256" key="3">
    <source>
        <dbReference type="ARBA" id="ARBA00022630"/>
    </source>
</evidence>
<evidence type="ECO:0000256" key="5">
    <source>
        <dbReference type="ARBA" id="ARBA00023002"/>
    </source>
</evidence>
<dbReference type="Gene3D" id="1.10.540.10">
    <property type="entry name" value="Acyl-CoA dehydrogenase/oxidase, N-terminal domain"/>
    <property type="match status" value="1"/>
</dbReference>
<dbReference type="SUPFAM" id="SSF47203">
    <property type="entry name" value="Acyl-CoA dehydrogenase C-terminal domain-like"/>
    <property type="match status" value="1"/>
</dbReference>
<dbReference type="CDD" id="cd00567">
    <property type="entry name" value="ACAD"/>
    <property type="match status" value="1"/>
</dbReference>
<dbReference type="GO" id="GO:0050660">
    <property type="term" value="F:flavin adenine dinucleotide binding"/>
    <property type="evidence" value="ECO:0007669"/>
    <property type="project" value="InterPro"/>
</dbReference>
<dbReference type="InterPro" id="IPR013786">
    <property type="entry name" value="AcylCoA_DH/ox_N"/>
</dbReference>
<keyword evidence="4 6" id="KW-0274">FAD</keyword>
<evidence type="ECO:0000259" key="7">
    <source>
        <dbReference type="Pfam" id="PF00441"/>
    </source>
</evidence>
<dbReference type="InterPro" id="IPR009100">
    <property type="entry name" value="AcylCoA_DH/oxidase_NM_dom_sf"/>
</dbReference>
<dbReference type="EMBL" id="BKCN01000012">
    <property type="protein sequence ID" value="GER04618.1"/>
    <property type="molecule type" value="Genomic_DNA"/>
</dbReference>
<proteinExistence type="inferred from homology"/>
<comment type="cofactor">
    <cofactor evidence="1 6">
        <name>FAD</name>
        <dbReference type="ChEBI" id="CHEBI:57692"/>
    </cofactor>
</comment>
<dbReference type="InterPro" id="IPR009075">
    <property type="entry name" value="AcylCo_DH/oxidase_C"/>
</dbReference>
<dbReference type="GO" id="GO:0003995">
    <property type="term" value="F:acyl-CoA dehydrogenase activity"/>
    <property type="evidence" value="ECO:0007669"/>
    <property type="project" value="TreeGrafter"/>
</dbReference>
<comment type="similarity">
    <text evidence="2 6">Belongs to the acyl-CoA dehydrogenase family.</text>
</comment>